<dbReference type="InterPro" id="IPR008979">
    <property type="entry name" value="Galactose-bd-like_sf"/>
</dbReference>
<dbReference type="EMBL" id="JAPFQP010000002">
    <property type="protein sequence ID" value="MCX2719832.1"/>
    <property type="molecule type" value="Genomic_DNA"/>
</dbReference>
<name>A0AAE3SNJ0_9FLAO</name>
<gene>
    <name evidence="3" type="ORF">OO016_09475</name>
</gene>
<accession>A0AAE3SNJ0</accession>
<sequence>AGAEGPLPDNPTINQIIFDVLGDGVEATIFVDNVFFYTVGSGGTGSNLASNGDFETGDETGWFVFQNGGTAALDNTLSNGGTWSGKLTVGESGGNPAFKQERIGAGTVAAGDVVQVQFDHIGSIVQPGAAVNVLLFGEGATGVSFTQVLTPGPVLENTWTTYTGTFTIPGGTDVTDGISFLIETVCGAGVTGCSVTMNIDNVSVTLNP</sequence>
<protein>
    <submittedName>
        <fullName evidence="3">Carbohydrate binding domain-containing protein</fullName>
    </submittedName>
</protein>
<keyword evidence="4" id="KW-1185">Reference proteome</keyword>
<dbReference type="Pfam" id="PF02018">
    <property type="entry name" value="CBM_4_9"/>
    <property type="match status" value="1"/>
</dbReference>
<reference evidence="3" key="1">
    <citation type="submission" date="2022-11" db="EMBL/GenBank/DDBJ databases">
        <title>The characterization of three novel Bacteroidetes species and genomic analysis of their roles in tidal elemental geochemical cycles.</title>
        <authorList>
            <person name="Ma K.-J."/>
        </authorList>
    </citation>
    <scope>NUCLEOTIDE SEQUENCE</scope>
    <source>
        <strain evidence="3">M415</strain>
    </source>
</reference>
<dbReference type="Gene3D" id="2.60.120.260">
    <property type="entry name" value="Galactose-binding domain-like"/>
    <property type="match status" value="1"/>
</dbReference>
<dbReference type="GO" id="GO:0016798">
    <property type="term" value="F:hydrolase activity, acting on glycosyl bonds"/>
    <property type="evidence" value="ECO:0007669"/>
    <property type="project" value="InterPro"/>
</dbReference>
<comment type="caution">
    <text evidence="3">The sequence shown here is derived from an EMBL/GenBank/DDBJ whole genome shotgun (WGS) entry which is preliminary data.</text>
</comment>
<evidence type="ECO:0000313" key="4">
    <source>
        <dbReference type="Proteomes" id="UP001207116"/>
    </source>
</evidence>
<organism evidence="3 4">
    <name type="scientific">Lentiprolixibacter aurantiacus</name>
    <dbReference type="NCBI Taxonomy" id="2993939"/>
    <lineage>
        <taxon>Bacteria</taxon>
        <taxon>Pseudomonadati</taxon>
        <taxon>Bacteroidota</taxon>
        <taxon>Flavobacteriia</taxon>
        <taxon>Flavobacteriales</taxon>
        <taxon>Flavobacteriaceae</taxon>
        <taxon>Lentiprolixibacter</taxon>
    </lineage>
</organism>
<evidence type="ECO:0000313" key="3">
    <source>
        <dbReference type="EMBL" id="MCX2719832.1"/>
    </source>
</evidence>
<feature type="domain" description="CBM-cenC" evidence="2">
    <location>
        <begin position="46"/>
        <end position="173"/>
    </location>
</feature>
<dbReference type="RefSeq" id="WP_266012940.1">
    <property type="nucleotide sequence ID" value="NZ_JAPFQP010000002.1"/>
</dbReference>
<proteinExistence type="predicted"/>
<evidence type="ECO:0000259" key="2">
    <source>
        <dbReference type="Pfam" id="PF02018"/>
    </source>
</evidence>
<feature type="non-terminal residue" evidence="3">
    <location>
        <position position="1"/>
    </location>
</feature>
<dbReference type="Proteomes" id="UP001207116">
    <property type="component" value="Unassembled WGS sequence"/>
</dbReference>
<dbReference type="AlphaFoldDB" id="A0AAE3SNJ0"/>
<dbReference type="InterPro" id="IPR003305">
    <property type="entry name" value="CenC_carb-bd"/>
</dbReference>
<dbReference type="SUPFAM" id="SSF49785">
    <property type="entry name" value="Galactose-binding domain-like"/>
    <property type="match status" value="1"/>
</dbReference>
<keyword evidence="1" id="KW-0378">Hydrolase</keyword>
<evidence type="ECO:0000256" key="1">
    <source>
        <dbReference type="ARBA" id="ARBA00022801"/>
    </source>
</evidence>